<dbReference type="EMBL" id="CACVBM020001373">
    <property type="protein sequence ID" value="CAA7047387.1"/>
    <property type="molecule type" value="Genomic_DNA"/>
</dbReference>
<evidence type="ECO:0000313" key="7">
    <source>
        <dbReference type="EMBL" id="CAA7047387.1"/>
    </source>
</evidence>
<dbReference type="PRINTS" id="PR00056">
    <property type="entry name" value="HSFDOMAIN"/>
</dbReference>
<dbReference type="GO" id="GO:0034605">
    <property type="term" value="P:cellular response to heat"/>
    <property type="evidence" value="ECO:0007669"/>
    <property type="project" value="TreeGrafter"/>
</dbReference>
<feature type="domain" description="HSF-type DNA-binding" evidence="6">
    <location>
        <begin position="12"/>
        <end position="88"/>
    </location>
</feature>
<keyword evidence="4" id="KW-0539">Nucleus</keyword>
<evidence type="ECO:0000259" key="6">
    <source>
        <dbReference type="SMART" id="SM00415"/>
    </source>
</evidence>
<dbReference type="GO" id="GO:0006357">
    <property type="term" value="P:regulation of transcription by RNA polymerase II"/>
    <property type="evidence" value="ECO:0007669"/>
    <property type="project" value="TreeGrafter"/>
</dbReference>
<proteinExistence type="inferred from homology"/>
<dbReference type="Gene3D" id="1.10.10.10">
    <property type="entry name" value="Winged helix-like DNA-binding domain superfamily/Winged helix DNA-binding domain"/>
    <property type="match status" value="1"/>
</dbReference>
<sequence length="88" mass="10362">MSCLGMDYWKQRYARYFRRCFEMDDDSSTDSVVSWSDNGKSFIVWSESKFCKAVLPGFFISNKMATFVGRLETLGFNKIESEHWERSS</sequence>
<dbReference type="InterPro" id="IPR036390">
    <property type="entry name" value="WH_DNA-bd_sf"/>
</dbReference>
<name>A0A6D2K5L9_9BRAS</name>
<gene>
    <name evidence="7" type="ORF">MERR_LOCUS34622</name>
</gene>
<organism evidence="7 8">
    <name type="scientific">Microthlaspi erraticum</name>
    <dbReference type="NCBI Taxonomy" id="1685480"/>
    <lineage>
        <taxon>Eukaryota</taxon>
        <taxon>Viridiplantae</taxon>
        <taxon>Streptophyta</taxon>
        <taxon>Embryophyta</taxon>
        <taxon>Tracheophyta</taxon>
        <taxon>Spermatophyta</taxon>
        <taxon>Magnoliopsida</taxon>
        <taxon>eudicotyledons</taxon>
        <taxon>Gunneridae</taxon>
        <taxon>Pentapetalae</taxon>
        <taxon>rosids</taxon>
        <taxon>malvids</taxon>
        <taxon>Brassicales</taxon>
        <taxon>Brassicaceae</taxon>
        <taxon>Coluteocarpeae</taxon>
        <taxon>Microthlaspi</taxon>
    </lineage>
</organism>
<dbReference type="PANTHER" id="PTHR10015:SF430">
    <property type="entry name" value="HSF-TYPE DNA-BINDING DOMAIN-CONTAINING PROTEIN"/>
    <property type="match status" value="1"/>
</dbReference>
<comment type="similarity">
    <text evidence="5">Belongs to the HSF family.</text>
</comment>
<keyword evidence="3" id="KW-0238">DNA-binding</keyword>
<evidence type="ECO:0000256" key="1">
    <source>
        <dbReference type="ARBA" id="ARBA00004123"/>
    </source>
</evidence>
<dbReference type="GO" id="GO:0005634">
    <property type="term" value="C:nucleus"/>
    <property type="evidence" value="ECO:0007669"/>
    <property type="project" value="UniProtKB-SubCell"/>
</dbReference>
<keyword evidence="8" id="KW-1185">Reference proteome</keyword>
<dbReference type="AlphaFoldDB" id="A0A6D2K5L9"/>
<dbReference type="SUPFAM" id="SSF46785">
    <property type="entry name" value="Winged helix' DNA-binding domain"/>
    <property type="match status" value="1"/>
</dbReference>
<evidence type="ECO:0000256" key="4">
    <source>
        <dbReference type="ARBA" id="ARBA00023242"/>
    </source>
</evidence>
<dbReference type="GO" id="GO:0000978">
    <property type="term" value="F:RNA polymerase II cis-regulatory region sequence-specific DNA binding"/>
    <property type="evidence" value="ECO:0007669"/>
    <property type="project" value="TreeGrafter"/>
</dbReference>
<reference evidence="7" key="1">
    <citation type="submission" date="2020-01" db="EMBL/GenBank/DDBJ databases">
        <authorList>
            <person name="Mishra B."/>
        </authorList>
    </citation>
    <scope>NUCLEOTIDE SEQUENCE [LARGE SCALE GENOMIC DNA]</scope>
</reference>
<comment type="caution">
    <text evidence="7">The sequence shown here is derived from an EMBL/GenBank/DDBJ whole genome shotgun (WGS) entry which is preliminary data.</text>
</comment>
<dbReference type="InterPro" id="IPR000232">
    <property type="entry name" value="HSF_DNA-bd"/>
</dbReference>
<dbReference type="OrthoDB" id="60033at2759"/>
<comment type="subcellular location">
    <subcellularLocation>
        <location evidence="1">Nucleus</location>
    </subcellularLocation>
</comment>
<evidence type="ECO:0000313" key="8">
    <source>
        <dbReference type="Proteomes" id="UP000467841"/>
    </source>
</evidence>
<dbReference type="Pfam" id="PF00447">
    <property type="entry name" value="HSF_DNA-bind"/>
    <property type="match status" value="1"/>
</dbReference>
<evidence type="ECO:0000256" key="2">
    <source>
        <dbReference type="ARBA" id="ARBA00023016"/>
    </source>
</evidence>
<dbReference type="SMART" id="SM00415">
    <property type="entry name" value="HSF"/>
    <property type="match status" value="1"/>
</dbReference>
<evidence type="ECO:0000256" key="3">
    <source>
        <dbReference type="ARBA" id="ARBA00023125"/>
    </source>
</evidence>
<dbReference type="PANTHER" id="PTHR10015">
    <property type="entry name" value="HEAT SHOCK TRANSCRIPTION FACTOR"/>
    <property type="match status" value="1"/>
</dbReference>
<dbReference type="GO" id="GO:0003700">
    <property type="term" value="F:DNA-binding transcription factor activity"/>
    <property type="evidence" value="ECO:0007669"/>
    <property type="project" value="InterPro"/>
</dbReference>
<protein>
    <recommendedName>
        <fullName evidence="6">HSF-type DNA-binding domain-containing protein</fullName>
    </recommendedName>
</protein>
<dbReference type="Proteomes" id="UP000467841">
    <property type="component" value="Unassembled WGS sequence"/>
</dbReference>
<keyword evidence="2" id="KW-0346">Stress response</keyword>
<accession>A0A6D2K5L9</accession>
<evidence type="ECO:0000256" key="5">
    <source>
        <dbReference type="RuleBase" id="RU004020"/>
    </source>
</evidence>
<dbReference type="InterPro" id="IPR036388">
    <property type="entry name" value="WH-like_DNA-bd_sf"/>
</dbReference>